<dbReference type="PANTHER" id="PTHR12217">
    <property type="entry name" value="EUKARYOTIC TRANSLATION INITIATION FACTOR 2D"/>
    <property type="match status" value="1"/>
</dbReference>
<comment type="caution">
    <text evidence="3">The sequence shown here is derived from an EMBL/GenBank/DDBJ whole genome shotgun (WGS) entry which is preliminary data.</text>
</comment>
<accession>A0A438FJD3</accession>
<dbReference type="GO" id="GO:0001731">
    <property type="term" value="P:formation of translation preinitiation complex"/>
    <property type="evidence" value="ECO:0007669"/>
    <property type="project" value="InterPro"/>
</dbReference>
<dbReference type="PANTHER" id="PTHR12217:SF4">
    <property type="entry name" value="EUKARYOTIC TRANSLATION INITIATION FACTOR 2D"/>
    <property type="match status" value="1"/>
</dbReference>
<protein>
    <recommendedName>
        <fullName evidence="2">Pre-PUA domain-containing protein</fullName>
    </recommendedName>
</protein>
<dbReference type="EMBL" id="QGNW01000870">
    <property type="protein sequence ID" value="RVW60102.1"/>
    <property type="molecule type" value="Genomic_DNA"/>
</dbReference>
<dbReference type="Pfam" id="PF17832">
    <property type="entry name" value="Pre-PUA"/>
    <property type="match status" value="1"/>
</dbReference>
<dbReference type="Gene3D" id="3.10.400.20">
    <property type="match status" value="1"/>
</dbReference>
<dbReference type="AlphaFoldDB" id="A0A438FJD3"/>
<dbReference type="GO" id="GO:0003743">
    <property type="term" value="F:translation initiation factor activity"/>
    <property type="evidence" value="ECO:0007669"/>
    <property type="project" value="InterPro"/>
</dbReference>
<evidence type="ECO:0000256" key="1">
    <source>
        <dbReference type="SAM" id="MobiDB-lite"/>
    </source>
</evidence>
<feature type="region of interest" description="Disordered" evidence="1">
    <location>
        <begin position="1"/>
        <end position="28"/>
    </location>
</feature>
<evidence type="ECO:0000313" key="3">
    <source>
        <dbReference type="EMBL" id="RVW60102.1"/>
    </source>
</evidence>
<reference evidence="3 5" key="1">
    <citation type="journal article" date="2018" name="PLoS Genet.">
        <title>Population sequencing reveals clonal diversity and ancestral inbreeding in the grapevine cultivar Chardonnay.</title>
        <authorList>
            <person name="Roach M.J."/>
            <person name="Johnson D.L."/>
            <person name="Bohlmann J."/>
            <person name="van Vuuren H.J."/>
            <person name="Jones S.J."/>
            <person name="Pretorius I.S."/>
            <person name="Schmidt S.A."/>
            <person name="Borneman A.R."/>
        </authorList>
    </citation>
    <scope>NUCLEOTIDE SEQUENCE [LARGE SCALE GENOMIC DNA]</scope>
    <source>
        <strain evidence="5">cv. Chardonnay</strain>
        <strain evidence="3">I10V1</strain>
        <tissue evidence="3">Leaf</tissue>
    </source>
</reference>
<evidence type="ECO:0000259" key="2">
    <source>
        <dbReference type="Pfam" id="PF17832"/>
    </source>
</evidence>
<dbReference type="OrthoDB" id="199771at2759"/>
<dbReference type="EMBL" id="QGNW01000360">
    <property type="protein sequence ID" value="RVW74953.1"/>
    <property type="molecule type" value="Genomic_DNA"/>
</dbReference>
<dbReference type="InterPro" id="IPR039757">
    <property type="entry name" value="EIF2D"/>
</dbReference>
<evidence type="ECO:0000313" key="5">
    <source>
        <dbReference type="Proteomes" id="UP000288805"/>
    </source>
</evidence>
<name>A0A438FJD3_VITVI</name>
<organism evidence="3 5">
    <name type="scientific">Vitis vinifera</name>
    <name type="common">Grape</name>
    <dbReference type="NCBI Taxonomy" id="29760"/>
    <lineage>
        <taxon>Eukaryota</taxon>
        <taxon>Viridiplantae</taxon>
        <taxon>Streptophyta</taxon>
        <taxon>Embryophyta</taxon>
        <taxon>Tracheophyta</taxon>
        <taxon>Spermatophyta</taxon>
        <taxon>Magnoliopsida</taxon>
        <taxon>eudicotyledons</taxon>
        <taxon>Gunneridae</taxon>
        <taxon>Pentapetalae</taxon>
        <taxon>rosids</taxon>
        <taxon>Vitales</taxon>
        <taxon>Vitaceae</taxon>
        <taxon>Viteae</taxon>
        <taxon>Vitis</taxon>
    </lineage>
</organism>
<dbReference type="InterPro" id="IPR041366">
    <property type="entry name" value="Pre-PUA"/>
</dbReference>
<feature type="domain" description="Pre-PUA" evidence="2">
    <location>
        <begin position="2"/>
        <end position="46"/>
    </location>
</feature>
<evidence type="ECO:0000313" key="4">
    <source>
        <dbReference type="EMBL" id="RVW74953.1"/>
    </source>
</evidence>
<gene>
    <name evidence="4" type="ORF">CK203_049965</name>
    <name evidence="3" type="ORF">CK203_086557</name>
</gene>
<dbReference type="Proteomes" id="UP000288805">
    <property type="component" value="Unassembled WGS sequence"/>
</dbReference>
<proteinExistence type="predicted"/>
<sequence>MFKKSLEAKSQQRLSGADRKKLKRTIKERFRNASDSEIDSILPPKKML</sequence>